<reference evidence="9 10" key="1">
    <citation type="journal article" date="2012" name="J. Bacteriol.">
        <title>Genome Sequence of the Filamentous Bacterium Fibrisoma limi BUZ 3T.</title>
        <authorList>
            <person name="Filippini M."/>
            <person name="Qi W."/>
            <person name="Jaenicke S."/>
            <person name="Goesmann A."/>
            <person name="Smits T.H."/>
            <person name="Bagheri H.C."/>
        </authorList>
    </citation>
    <scope>NUCLEOTIDE SEQUENCE [LARGE SCALE GENOMIC DNA]</scope>
    <source>
        <strain evidence="10">BUZ 3T</strain>
    </source>
</reference>
<protein>
    <recommendedName>
        <fullName evidence="6">RNA polymerase sigma factor</fullName>
    </recommendedName>
</protein>
<dbReference type="InterPro" id="IPR007627">
    <property type="entry name" value="RNA_pol_sigma70_r2"/>
</dbReference>
<keyword evidence="5 6" id="KW-0804">Transcription</keyword>
<evidence type="ECO:0000259" key="8">
    <source>
        <dbReference type="Pfam" id="PF08281"/>
    </source>
</evidence>
<dbReference type="NCBIfam" id="TIGR02937">
    <property type="entry name" value="sigma70-ECF"/>
    <property type="match status" value="1"/>
</dbReference>
<dbReference type="InterPro" id="IPR000838">
    <property type="entry name" value="RNA_pol_sigma70_ECF_CS"/>
</dbReference>
<evidence type="ECO:0000259" key="7">
    <source>
        <dbReference type="Pfam" id="PF04542"/>
    </source>
</evidence>
<dbReference type="SUPFAM" id="SSF88946">
    <property type="entry name" value="Sigma2 domain of RNA polymerase sigma factors"/>
    <property type="match status" value="1"/>
</dbReference>
<evidence type="ECO:0000256" key="1">
    <source>
        <dbReference type="ARBA" id="ARBA00010641"/>
    </source>
</evidence>
<dbReference type="InterPro" id="IPR014284">
    <property type="entry name" value="RNA_pol_sigma-70_dom"/>
</dbReference>
<dbReference type="InterPro" id="IPR013249">
    <property type="entry name" value="RNA_pol_sigma70_r4_t2"/>
</dbReference>
<gene>
    <name evidence="9" type="ORF">BN8_05619</name>
</gene>
<dbReference type="PANTHER" id="PTHR43133">
    <property type="entry name" value="RNA POLYMERASE ECF-TYPE SIGMA FACTO"/>
    <property type="match status" value="1"/>
</dbReference>
<feature type="domain" description="RNA polymerase sigma-70 region 2" evidence="7">
    <location>
        <begin position="60"/>
        <end position="126"/>
    </location>
</feature>
<sequence>MKTRATFLSSACLCFDVQPKPPDTLNLLEPNRTVGPTYPDRHADLVKRCQAGERRAQYDLYRQYAKAMYNVCLRILNHEAEAEDVLQEAFLDAFNHIQSFRGQSTFGAWLKQIVVNRAINHLRSRRLELVDLDSGRFGEDDGPDYADTEPYDEEGIQLEVERVRRAMQQLPEGYRIVLSLYLFEGYDHEEIGNILKISETTSRTQYLRAKKRLLEMLT</sequence>
<dbReference type="AlphaFoldDB" id="I2GQW6"/>
<dbReference type="GO" id="GO:0003677">
    <property type="term" value="F:DNA binding"/>
    <property type="evidence" value="ECO:0007669"/>
    <property type="project" value="UniProtKB-KW"/>
</dbReference>
<evidence type="ECO:0000256" key="3">
    <source>
        <dbReference type="ARBA" id="ARBA00023082"/>
    </source>
</evidence>
<dbReference type="eggNOG" id="COG1595">
    <property type="taxonomic scope" value="Bacteria"/>
</dbReference>
<dbReference type="CDD" id="cd06171">
    <property type="entry name" value="Sigma70_r4"/>
    <property type="match status" value="1"/>
</dbReference>
<dbReference type="SUPFAM" id="SSF88659">
    <property type="entry name" value="Sigma3 and sigma4 domains of RNA polymerase sigma factors"/>
    <property type="match status" value="1"/>
</dbReference>
<dbReference type="Proteomes" id="UP000009309">
    <property type="component" value="Unassembled WGS sequence"/>
</dbReference>
<dbReference type="STRING" id="1185876.BN8_05619"/>
<dbReference type="GO" id="GO:0006352">
    <property type="term" value="P:DNA-templated transcription initiation"/>
    <property type="evidence" value="ECO:0007669"/>
    <property type="project" value="InterPro"/>
</dbReference>
<evidence type="ECO:0000256" key="6">
    <source>
        <dbReference type="RuleBase" id="RU000716"/>
    </source>
</evidence>
<dbReference type="InterPro" id="IPR013324">
    <property type="entry name" value="RNA_pol_sigma_r3/r4-like"/>
</dbReference>
<dbReference type="Pfam" id="PF04542">
    <property type="entry name" value="Sigma70_r2"/>
    <property type="match status" value="1"/>
</dbReference>
<dbReference type="InterPro" id="IPR039425">
    <property type="entry name" value="RNA_pol_sigma-70-like"/>
</dbReference>
<keyword evidence="10" id="KW-1185">Reference proteome</keyword>
<proteinExistence type="inferred from homology"/>
<evidence type="ECO:0000256" key="4">
    <source>
        <dbReference type="ARBA" id="ARBA00023125"/>
    </source>
</evidence>
<organism evidence="9 10">
    <name type="scientific">Fibrisoma limi BUZ 3</name>
    <dbReference type="NCBI Taxonomy" id="1185876"/>
    <lineage>
        <taxon>Bacteria</taxon>
        <taxon>Pseudomonadati</taxon>
        <taxon>Bacteroidota</taxon>
        <taxon>Cytophagia</taxon>
        <taxon>Cytophagales</taxon>
        <taxon>Spirosomataceae</taxon>
        <taxon>Fibrisoma</taxon>
    </lineage>
</organism>
<dbReference type="Gene3D" id="1.10.1740.10">
    <property type="match status" value="1"/>
</dbReference>
<evidence type="ECO:0000313" key="9">
    <source>
        <dbReference type="EMBL" id="CCH56294.1"/>
    </source>
</evidence>
<dbReference type="GO" id="GO:0016987">
    <property type="term" value="F:sigma factor activity"/>
    <property type="evidence" value="ECO:0007669"/>
    <property type="project" value="UniProtKB-KW"/>
</dbReference>
<keyword evidence="3 6" id="KW-0731">Sigma factor</keyword>
<dbReference type="PROSITE" id="PS01063">
    <property type="entry name" value="SIGMA70_ECF"/>
    <property type="match status" value="1"/>
</dbReference>
<feature type="domain" description="RNA polymerase sigma factor 70 region 4 type 2" evidence="8">
    <location>
        <begin position="161"/>
        <end position="213"/>
    </location>
</feature>
<comment type="caution">
    <text evidence="9">The sequence shown here is derived from an EMBL/GenBank/DDBJ whole genome shotgun (WGS) entry which is preliminary data.</text>
</comment>
<evidence type="ECO:0000256" key="2">
    <source>
        <dbReference type="ARBA" id="ARBA00023015"/>
    </source>
</evidence>
<comment type="similarity">
    <text evidence="1 6">Belongs to the sigma-70 factor family. ECF subfamily.</text>
</comment>
<dbReference type="PANTHER" id="PTHR43133:SF46">
    <property type="entry name" value="RNA POLYMERASE SIGMA-70 FACTOR ECF SUBFAMILY"/>
    <property type="match status" value="1"/>
</dbReference>
<evidence type="ECO:0000256" key="5">
    <source>
        <dbReference type="ARBA" id="ARBA00023163"/>
    </source>
</evidence>
<keyword evidence="4 6" id="KW-0238">DNA-binding</keyword>
<dbReference type="InterPro" id="IPR036388">
    <property type="entry name" value="WH-like_DNA-bd_sf"/>
</dbReference>
<name>I2GQW6_9BACT</name>
<dbReference type="InterPro" id="IPR013325">
    <property type="entry name" value="RNA_pol_sigma_r2"/>
</dbReference>
<dbReference type="Gene3D" id="1.10.10.10">
    <property type="entry name" value="Winged helix-like DNA-binding domain superfamily/Winged helix DNA-binding domain"/>
    <property type="match status" value="1"/>
</dbReference>
<dbReference type="Pfam" id="PF08281">
    <property type="entry name" value="Sigma70_r4_2"/>
    <property type="match status" value="1"/>
</dbReference>
<dbReference type="EMBL" id="CAIT01000009">
    <property type="protein sequence ID" value="CCH56294.1"/>
    <property type="molecule type" value="Genomic_DNA"/>
</dbReference>
<keyword evidence="2 6" id="KW-0805">Transcription regulation</keyword>
<evidence type="ECO:0000313" key="10">
    <source>
        <dbReference type="Proteomes" id="UP000009309"/>
    </source>
</evidence>
<accession>I2GQW6</accession>